<reference evidence="1 2" key="1">
    <citation type="submission" date="2020-06" db="EMBL/GenBank/DDBJ databases">
        <title>Photobacterium damselae subsp. damselae comparative genomics.</title>
        <authorList>
            <person name="Osorio C.R."/>
        </authorList>
    </citation>
    <scope>NUCLEOTIDE SEQUENCE [LARGE SCALE GENOMIC DNA]</scope>
    <source>
        <strain evidence="1 2">TW250/03</strain>
    </source>
</reference>
<evidence type="ECO:0000313" key="1">
    <source>
        <dbReference type="EMBL" id="NVP00575.1"/>
    </source>
</evidence>
<organism evidence="1 2">
    <name type="scientific">Photobacterium damselae subsp. damselae</name>
    <name type="common">Listonella damsela</name>
    <dbReference type="NCBI Taxonomy" id="85581"/>
    <lineage>
        <taxon>Bacteria</taxon>
        <taxon>Pseudomonadati</taxon>
        <taxon>Pseudomonadota</taxon>
        <taxon>Gammaproteobacteria</taxon>
        <taxon>Vibrionales</taxon>
        <taxon>Vibrionaceae</taxon>
        <taxon>Photobacterium</taxon>
    </lineage>
</organism>
<gene>
    <name evidence="1" type="ORF">HWA77_10175</name>
</gene>
<evidence type="ECO:0008006" key="3">
    <source>
        <dbReference type="Google" id="ProtNLM"/>
    </source>
</evidence>
<evidence type="ECO:0000313" key="2">
    <source>
        <dbReference type="Proteomes" id="UP000533429"/>
    </source>
</evidence>
<sequence length="278" mass="30893">MNISKLLCMTAFGATILISSGCSVISPMAEREAPTAVRPLDKDGSFAMKVLHAGWGGFPPFEIEDTDVPDDVLEGVNTDYEAFAARGFLTNGVAGIGFGLVNGLVDSAADKHIEEYTQVFAWLPAKGRNINNPQDRVQLLKEYYNQYALPAYQAYFAKHPTMGKVAHKTDMSFVIDSDSLCPGSRTSCEILNSKYSVEYISYADTTKGLPFKGNLNDKYIVIRLNVPSTFIPVAEYNTKSNMFTYIPPISRDTNYEGIQYKGIPYILDSKQIRHFFIK</sequence>
<dbReference type="Proteomes" id="UP000533429">
    <property type="component" value="Unassembled WGS sequence"/>
</dbReference>
<accession>A0A850QX02</accession>
<dbReference type="EMBL" id="JABXOR010000641">
    <property type="protein sequence ID" value="NVP00575.1"/>
    <property type="molecule type" value="Genomic_DNA"/>
</dbReference>
<proteinExistence type="predicted"/>
<protein>
    <recommendedName>
        <fullName evidence="3">Lipoprotein</fullName>
    </recommendedName>
</protein>
<dbReference type="AlphaFoldDB" id="A0A850QX02"/>
<name>A0A850QX02_PHODD</name>
<comment type="caution">
    <text evidence="1">The sequence shown here is derived from an EMBL/GenBank/DDBJ whole genome shotgun (WGS) entry which is preliminary data.</text>
</comment>
<dbReference type="PROSITE" id="PS51257">
    <property type="entry name" value="PROKAR_LIPOPROTEIN"/>
    <property type="match status" value="1"/>
</dbReference>